<sequence length="217" mass="24426">MAGTKNTYKSIKDHNAKSGNNTRRWQYFDTKGTTLFFRGINRGPAEAQSVSKKIKLTWFASVHECSLRVDLLLREVRELLKLALITPIRGSIRMRSSGQIGTESLGVRHCDCSSDALRRRRISFHESPTGTYPISWATNTLLLLLFGSSMELVQMKAPKQRSTLMRSEANYRKKPWLGDTDVFLVNLTIGYLSIKGSFKGRQSLAISGIITIALNEI</sequence>
<protein>
    <submittedName>
        <fullName evidence="1">Uncharacterized protein</fullName>
    </submittedName>
</protein>
<gene>
    <name evidence="1" type="ORF">G5I_06320</name>
</gene>
<dbReference type="EMBL" id="GL888206">
    <property type="protein sequence ID" value="EGI65142.1"/>
    <property type="molecule type" value="Genomic_DNA"/>
</dbReference>
<dbReference type="AlphaFoldDB" id="F4WKQ0"/>
<evidence type="ECO:0000313" key="1">
    <source>
        <dbReference type="EMBL" id="EGI65142.1"/>
    </source>
</evidence>
<accession>F4WKQ0</accession>
<keyword evidence="2" id="KW-1185">Reference proteome</keyword>
<dbReference type="Proteomes" id="UP000007755">
    <property type="component" value="Unassembled WGS sequence"/>
</dbReference>
<dbReference type="OrthoDB" id="5984008at2759"/>
<dbReference type="InParanoid" id="F4WKQ0"/>
<reference evidence="1" key="1">
    <citation type="submission" date="2011-02" db="EMBL/GenBank/DDBJ databases">
        <title>The genome of the leaf-cutting ant Acromyrmex echinatior suggests key adaptations to social evolution and fungus farming.</title>
        <authorList>
            <person name="Nygaard S."/>
            <person name="Zhang G."/>
        </authorList>
    </citation>
    <scope>NUCLEOTIDE SEQUENCE</scope>
</reference>
<proteinExistence type="predicted"/>
<name>F4WKQ0_ACREC</name>
<organism evidence="2">
    <name type="scientific">Acromyrmex echinatior</name>
    <name type="common">Panamanian leafcutter ant</name>
    <name type="synonym">Acromyrmex octospinosus echinatior</name>
    <dbReference type="NCBI Taxonomy" id="103372"/>
    <lineage>
        <taxon>Eukaryota</taxon>
        <taxon>Metazoa</taxon>
        <taxon>Ecdysozoa</taxon>
        <taxon>Arthropoda</taxon>
        <taxon>Hexapoda</taxon>
        <taxon>Insecta</taxon>
        <taxon>Pterygota</taxon>
        <taxon>Neoptera</taxon>
        <taxon>Endopterygota</taxon>
        <taxon>Hymenoptera</taxon>
        <taxon>Apocrita</taxon>
        <taxon>Aculeata</taxon>
        <taxon>Formicoidea</taxon>
        <taxon>Formicidae</taxon>
        <taxon>Myrmicinae</taxon>
        <taxon>Acromyrmex</taxon>
    </lineage>
</organism>
<evidence type="ECO:0000313" key="2">
    <source>
        <dbReference type="Proteomes" id="UP000007755"/>
    </source>
</evidence>